<dbReference type="Proteomes" id="UP001153148">
    <property type="component" value="Unassembled WGS sequence"/>
</dbReference>
<comment type="caution">
    <text evidence="3">The sequence shown here is derived from an EMBL/GenBank/DDBJ whole genome shotgun (WGS) entry which is preliminary data.</text>
</comment>
<accession>A0ABN7NVA6</accession>
<protein>
    <submittedName>
        <fullName evidence="3">Uncharacterized protein</fullName>
    </submittedName>
</protein>
<dbReference type="InterPro" id="IPR051149">
    <property type="entry name" value="Spindly/BICDR_Dynein_Adapter"/>
</dbReference>
<proteinExistence type="predicted"/>
<evidence type="ECO:0000313" key="3">
    <source>
        <dbReference type="EMBL" id="CAG2058588.1"/>
    </source>
</evidence>
<organism evidence="3 4">
    <name type="scientific">Timema podura</name>
    <name type="common">Walking stick</name>
    <dbReference type="NCBI Taxonomy" id="61482"/>
    <lineage>
        <taxon>Eukaryota</taxon>
        <taxon>Metazoa</taxon>
        <taxon>Ecdysozoa</taxon>
        <taxon>Arthropoda</taxon>
        <taxon>Hexapoda</taxon>
        <taxon>Insecta</taxon>
        <taxon>Pterygota</taxon>
        <taxon>Neoptera</taxon>
        <taxon>Polyneoptera</taxon>
        <taxon>Phasmatodea</taxon>
        <taxon>Timematodea</taxon>
        <taxon>Timematoidea</taxon>
        <taxon>Timematidae</taxon>
        <taxon>Timema</taxon>
    </lineage>
</organism>
<keyword evidence="4" id="KW-1185">Reference proteome</keyword>
<evidence type="ECO:0000256" key="1">
    <source>
        <dbReference type="ARBA" id="ARBA00023054"/>
    </source>
</evidence>
<reference evidence="3" key="1">
    <citation type="submission" date="2021-03" db="EMBL/GenBank/DDBJ databases">
        <authorList>
            <person name="Tran Van P."/>
        </authorList>
    </citation>
    <scope>NUCLEOTIDE SEQUENCE</scope>
</reference>
<evidence type="ECO:0000256" key="2">
    <source>
        <dbReference type="SAM" id="Coils"/>
    </source>
</evidence>
<dbReference type="PANTHER" id="PTHR32123:SF13">
    <property type="entry name" value="BICAUDAL D-RELATED PROTEIN HOMOLOG"/>
    <property type="match status" value="1"/>
</dbReference>
<gene>
    <name evidence="3" type="ORF">TPAB3V08_LOCUS5557</name>
</gene>
<dbReference type="EMBL" id="CAJPIN010007602">
    <property type="protein sequence ID" value="CAG2058588.1"/>
    <property type="molecule type" value="Genomic_DNA"/>
</dbReference>
<feature type="coiled-coil region" evidence="2">
    <location>
        <begin position="53"/>
        <end position="150"/>
    </location>
</feature>
<sequence>MHAYESEGSLEDLYFTLTWRHKERIFILVVFSPNSFYIKVGVQGTREKSCNMEEQLTNQIQILRDQCNEKKSSLQDHVNSIEILREEINMMSEKKAELERRMQTLLQEREALNSGLDDATYKIISLEHQIREQELQLRQCQREVMELHELNSILGSQVETLSNKVQSNNHSLLQEMECDDMSHTNESYKLKSWGKKEICKKQKWFNETCEEAVKKRASSWEEWPKDLKNEGRKETYQLMRRETSKILRMEIRKHMTVLINKIEEESQNINSRNMFQSIKRLRNRKCGTMI</sequence>
<evidence type="ECO:0000313" key="4">
    <source>
        <dbReference type="Proteomes" id="UP001153148"/>
    </source>
</evidence>
<dbReference type="PANTHER" id="PTHR32123">
    <property type="entry name" value="BICD FAMILY-LIKE CARGO ADAPTER"/>
    <property type="match status" value="1"/>
</dbReference>
<name>A0ABN7NVA6_TIMPD</name>
<keyword evidence="1 2" id="KW-0175">Coiled coil</keyword>